<dbReference type="InterPro" id="IPR006553">
    <property type="entry name" value="Leu-rich_rpt_Cys-con_subtyp"/>
</dbReference>
<gene>
    <name evidence="1" type="ORF">K227x_32460</name>
</gene>
<dbReference type="PANTHER" id="PTHR12904">
    <property type="match status" value="1"/>
</dbReference>
<dbReference type="KEGG" id="rlc:K227x_32460"/>
<dbReference type="RefSeq" id="WP_145170678.1">
    <property type="nucleotide sequence ID" value="NZ_CP036525.1"/>
</dbReference>
<dbReference type="PANTHER" id="PTHR12904:SF23">
    <property type="entry name" value="PROTEIN ZER-1 HOMOLOG"/>
    <property type="match status" value="1"/>
</dbReference>
<dbReference type="OrthoDB" id="268839at2"/>
<organism evidence="1 2">
    <name type="scientific">Rubripirellula lacrimiformis</name>
    <dbReference type="NCBI Taxonomy" id="1930273"/>
    <lineage>
        <taxon>Bacteria</taxon>
        <taxon>Pseudomonadati</taxon>
        <taxon>Planctomycetota</taxon>
        <taxon>Planctomycetia</taxon>
        <taxon>Pirellulales</taxon>
        <taxon>Pirellulaceae</taxon>
        <taxon>Rubripirellula</taxon>
    </lineage>
</organism>
<protein>
    <submittedName>
        <fullName evidence="1">Leucine Rich repeats (2 copies)</fullName>
    </submittedName>
</protein>
<sequence length="266" mass="28957">MRSVLMFAIALAFTFFSGISIGREPSLPKSAELTKDGDGNVTAVRIAGKSNRERIDLPREAVEALSKLTHLQSLSLWGTTVDDDDIDHLAGLANLRTIDLTFTDVTGESLRALSSLKNLLSIRLEGCDVKDEHLAPVTEMPQLAMLYLGRTNVTDAGLTHLRGLKNLNLLQLSDCTITDSGLASLGDLPVIQHLWLSKTIRYGTGDRSNLTDNSIDYLASLDTLIDLQIADSQLTDAGLERLRDGLPKAKVSTVRTGVSYVDRKKP</sequence>
<dbReference type="SMART" id="SM00367">
    <property type="entry name" value="LRR_CC"/>
    <property type="match status" value="2"/>
</dbReference>
<dbReference type="AlphaFoldDB" id="A0A517NCI3"/>
<dbReference type="Proteomes" id="UP000318538">
    <property type="component" value="Chromosome"/>
</dbReference>
<dbReference type="InterPro" id="IPR001611">
    <property type="entry name" value="Leu-rich_rpt"/>
</dbReference>
<dbReference type="SUPFAM" id="SSF52047">
    <property type="entry name" value="RNI-like"/>
    <property type="match status" value="1"/>
</dbReference>
<keyword evidence="2" id="KW-1185">Reference proteome</keyword>
<accession>A0A517NCI3</accession>
<evidence type="ECO:0000313" key="1">
    <source>
        <dbReference type="EMBL" id="QDT04849.1"/>
    </source>
</evidence>
<reference evidence="1 2" key="1">
    <citation type="submission" date="2019-02" db="EMBL/GenBank/DDBJ databases">
        <title>Deep-cultivation of Planctomycetes and their phenomic and genomic characterization uncovers novel biology.</title>
        <authorList>
            <person name="Wiegand S."/>
            <person name="Jogler M."/>
            <person name="Boedeker C."/>
            <person name="Pinto D."/>
            <person name="Vollmers J."/>
            <person name="Rivas-Marin E."/>
            <person name="Kohn T."/>
            <person name="Peeters S.H."/>
            <person name="Heuer A."/>
            <person name="Rast P."/>
            <person name="Oberbeckmann S."/>
            <person name="Bunk B."/>
            <person name="Jeske O."/>
            <person name="Meyerdierks A."/>
            <person name="Storesund J.E."/>
            <person name="Kallscheuer N."/>
            <person name="Luecker S."/>
            <person name="Lage O.M."/>
            <person name="Pohl T."/>
            <person name="Merkel B.J."/>
            <person name="Hornburger P."/>
            <person name="Mueller R.-W."/>
            <person name="Bruemmer F."/>
            <person name="Labrenz M."/>
            <person name="Spormann A.M."/>
            <person name="Op den Camp H."/>
            <person name="Overmann J."/>
            <person name="Amann R."/>
            <person name="Jetten M.S.M."/>
            <person name="Mascher T."/>
            <person name="Medema M.H."/>
            <person name="Devos D.P."/>
            <person name="Kaster A.-K."/>
            <person name="Ovreas L."/>
            <person name="Rohde M."/>
            <person name="Galperin M.Y."/>
            <person name="Jogler C."/>
        </authorList>
    </citation>
    <scope>NUCLEOTIDE SEQUENCE [LARGE SCALE GENOMIC DNA]</scope>
    <source>
        <strain evidence="1 2">K22_7</strain>
    </source>
</reference>
<name>A0A517NCI3_9BACT</name>
<dbReference type="InterPro" id="IPR051341">
    <property type="entry name" value="Zyg-11_UBL_adapter"/>
</dbReference>
<dbReference type="Pfam" id="PF13516">
    <property type="entry name" value="LRR_6"/>
    <property type="match status" value="2"/>
</dbReference>
<dbReference type="Gene3D" id="3.80.10.10">
    <property type="entry name" value="Ribonuclease Inhibitor"/>
    <property type="match status" value="2"/>
</dbReference>
<proteinExistence type="predicted"/>
<evidence type="ECO:0000313" key="2">
    <source>
        <dbReference type="Proteomes" id="UP000318538"/>
    </source>
</evidence>
<dbReference type="EMBL" id="CP036525">
    <property type="protein sequence ID" value="QDT04849.1"/>
    <property type="molecule type" value="Genomic_DNA"/>
</dbReference>
<dbReference type="InterPro" id="IPR032675">
    <property type="entry name" value="LRR_dom_sf"/>
</dbReference>